<dbReference type="RefSeq" id="XP_005188526.2">
    <property type="nucleotide sequence ID" value="XM_005188469.4"/>
</dbReference>
<dbReference type="KEGG" id="mde:101894177"/>
<dbReference type="Pfam" id="PF08524">
    <property type="entry name" value="rRNA_processing"/>
    <property type="match status" value="1"/>
</dbReference>
<dbReference type="EnsemblMetazoa" id="MDOA007339-RA">
    <property type="protein sequence ID" value="MDOA007339-PA"/>
    <property type="gene ID" value="MDOA007339"/>
</dbReference>
<sequence length="142" mass="16008">MVNAKNPKASNAGSQKKPNGNKIKHKGNSGGGAGAKPPFKGFKGGALKGHGKGSFVKSKEDLKKQRAEQFRQRQEARAQKQKELEEQRAKAKAEKEEKVKQYKKKRLERTKALSKRTQRGQPLMKDRMQLLLKQIQEMKKNG</sequence>
<dbReference type="VEuPathDB" id="VectorBase:MDOMA2_016391"/>
<proteinExistence type="predicted"/>
<dbReference type="AlphaFoldDB" id="A0A1I8MQA5"/>
<reference evidence="2" key="1">
    <citation type="submission" date="2020-05" db="UniProtKB">
        <authorList>
            <consortium name="EnsemblMetazoa"/>
        </authorList>
    </citation>
    <scope>IDENTIFICATION</scope>
    <source>
        <strain evidence="2">Aabys</strain>
    </source>
</reference>
<gene>
    <name evidence="2" type="primary">101894177</name>
</gene>
<dbReference type="InterPro" id="IPR013730">
    <property type="entry name" value="Fyv7/TAP26"/>
</dbReference>
<evidence type="ECO:0008006" key="3">
    <source>
        <dbReference type="Google" id="ProtNLM"/>
    </source>
</evidence>
<dbReference type="VEuPathDB" id="VectorBase:MDOA007339"/>
<protein>
    <recommendedName>
        <fullName evidence="3">Thyroid transcription factor 1-associated protein 26</fullName>
    </recommendedName>
</protein>
<feature type="compositionally biased region" description="Basic residues" evidence="1">
    <location>
        <begin position="101"/>
        <end position="118"/>
    </location>
</feature>
<dbReference type="eggNOG" id="KOG4819">
    <property type="taxonomic scope" value="Eukaryota"/>
</dbReference>
<evidence type="ECO:0000313" key="2">
    <source>
        <dbReference type="EnsemblMetazoa" id="MDOA007339-PA"/>
    </source>
</evidence>
<feature type="compositionally biased region" description="Polar residues" evidence="1">
    <location>
        <begin position="8"/>
        <end position="18"/>
    </location>
</feature>
<evidence type="ECO:0000256" key="1">
    <source>
        <dbReference type="SAM" id="MobiDB-lite"/>
    </source>
</evidence>
<name>A0A1I8MQA5_MUSDO</name>
<accession>A0A1I8MQA5</accession>
<feature type="region of interest" description="Disordered" evidence="1">
    <location>
        <begin position="1"/>
        <end position="126"/>
    </location>
</feature>
<dbReference type="OrthoDB" id="5377144at2759"/>
<feature type="compositionally biased region" description="Basic and acidic residues" evidence="1">
    <location>
        <begin position="57"/>
        <end position="100"/>
    </location>
</feature>
<organism evidence="2">
    <name type="scientific">Musca domestica</name>
    <name type="common">House fly</name>
    <dbReference type="NCBI Taxonomy" id="7370"/>
    <lineage>
        <taxon>Eukaryota</taxon>
        <taxon>Metazoa</taxon>
        <taxon>Ecdysozoa</taxon>
        <taxon>Arthropoda</taxon>
        <taxon>Hexapoda</taxon>
        <taxon>Insecta</taxon>
        <taxon>Pterygota</taxon>
        <taxon>Neoptera</taxon>
        <taxon>Endopterygota</taxon>
        <taxon>Diptera</taxon>
        <taxon>Brachycera</taxon>
        <taxon>Muscomorpha</taxon>
        <taxon>Muscoidea</taxon>
        <taxon>Muscidae</taxon>
        <taxon>Musca</taxon>
    </lineage>
</organism>